<dbReference type="EMBL" id="CADIJO010000003">
    <property type="protein sequence ID" value="CAB3670309.1"/>
    <property type="molecule type" value="Genomic_DNA"/>
</dbReference>
<evidence type="ECO:0000313" key="3">
    <source>
        <dbReference type="EMBL" id="CAB3670309.1"/>
    </source>
</evidence>
<dbReference type="InterPro" id="IPR005064">
    <property type="entry name" value="BUG"/>
</dbReference>
<dbReference type="Pfam" id="PF03401">
    <property type="entry name" value="TctC"/>
    <property type="match status" value="1"/>
</dbReference>
<gene>
    <name evidence="3" type="ORF">LMG3458_01054</name>
</gene>
<feature type="chain" id="PRO_5028888892" evidence="2">
    <location>
        <begin position="30"/>
        <end position="328"/>
    </location>
</feature>
<dbReference type="PANTHER" id="PTHR42928:SF5">
    <property type="entry name" value="BLR1237 PROTEIN"/>
    <property type="match status" value="1"/>
</dbReference>
<keyword evidence="2" id="KW-0732">Signal</keyword>
<evidence type="ECO:0000313" key="4">
    <source>
        <dbReference type="Proteomes" id="UP000494111"/>
    </source>
</evidence>
<feature type="signal peptide" evidence="2">
    <location>
        <begin position="1"/>
        <end position="29"/>
    </location>
</feature>
<reference evidence="3 4" key="1">
    <citation type="submission" date="2020-04" db="EMBL/GenBank/DDBJ databases">
        <authorList>
            <person name="De Canck E."/>
        </authorList>
    </citation>
    <scope>NUCLEOTIDE SEQUENCE [LARGE SCALE GENOMIC DNA]</scope>
    <source>
        <strain evidence="3 4">LMG 3458</strain>
    </source>
</reference>
<dbReference type="Proteomes" id="UP000494111">
    <property type="component" value="Unassembled WGS sequence"/>
</dbReference>
<dbReference type="AlphaFoldDB" id="A0A6S6ZAC2"/>
<organism evidence="3 4">
    <name type="scientific">Achromobacter deleyi</name>
    <dbReference type="NCBI Taxonomy" id="1353891"/>
    <lineage>
        <taxon>Bacteria</taxon>
        <taxon>Pseudomonadati</taxon>
        <taxon>Pseudomonadota</taxon>
        <taxon>Betaproteobacteria</taxon>
        <taxon>Burkholderiales</taxon>
        <taxon>Alcaligenaceae</taxon>
        <taxon>Achromobacter</taxon>
    </lineage>
</organism>
<evidence type="ECO:0000256" key="2">
    <source>
        <dbReference type="SAM" id="SignalP"/>
    </source>
</evidence>
<protein>
    <submittedName>
        <fullName evidence="3">Uncharacterized protein</fullName>
    </submittedName>
</protein>
<proteinExistence type="inferred from homology"/>
<sequence>MRKLKSMGGALRALGLALGLALGSAVASAAGFPDKPVTLVVPYPPGGATDVIARLIAEKLPAAWGQQVIVNNRPGAGTTVAAEAVARAPGDGYTLYMTTAAHTISASLYKKLNYDPLKDFAPLTLTSTIPLVLVTAPSLPVKNLDELIAYGKAAPQGLSMASTGNGTPQHLTGELFKAKTGMKLVHVPYRGDAPMLTDLIGGQVQMAFVTLSAALPYIQSGKLHAIALAHPRRVEAIGQVPTLDEAGMKGFEAATWFGLFAPASMPADLREKIYRDVAKIVATPEMTKKLQDMGGEVNNSSPQQFQSFINAEAQRWAEGVKLSGAQID</sequence>
<dbReference type="InterPro" id="IPR042100">
    <property type="entry name" value="Bug_dom1"/>
</dbReference>
<dbReference type="Gene3D" id="3.40.190.150">
    <property type="entry name" value="Bordetella uptake gene, domain 1"/>
    <property type="match status" value="1"/>
</dbReference>
<dbReference type="SUPFAM" id="SSF53850">
    <property type="entry name" value="Periplasmic binding protein-like II"/>
    <property type="match status" value="1"/>
</dbReference>
<accession>A0A6S6ZAC2</accession>
<name>A0A6S6ZAC2_9BURK</name>
<evidence type="ECO:0000256" key="1">
    <source>
        <dbReference type="ARBA" id="ARBA00006987"/>
    </source>
</evidence>
<dbReference type="RefSeq" id="WP_175191769.1">
    <property type="nucleotide sequence ID" value="NZ_CADIJO010000003.1"/>
</dbReference>
<dbReference type="PANTHER" id="PTHR42928">
    <property type="entry name" value="TRICARBOXYLATE-BINDING PROTEIN"/>
    <property type="match status" value="1"/>
</dbReference>
<dbReference type="CDD" id="cd13578">
    <property type="entry name" value="PBP2_Bug27"/>
    <property type="match status" value="1"/>
</dbReference>
<dbReference type="Gene3D" id="3.40.190.10">
    <property type="entry name" value="Periplasmic binding protein-like II"/>
    <property type="match status" value="1"/>
</dbReference>
<dbReference type="PIRSF" id="PIRSF017082">
    <property type="entry name" value="YflP"/>
    <property type="match status" value="1"/>
</dbReference>
<comment type="similarity">
    <text evidence="1">Belongs to the UPF0065 (bug) family.</text>
</comment>